<organism evidence="9 10">
    <name type="scientific">Ignelater luminosus</name>
    <name type="common">Cucubano</name>
    <name type="synonym">Pyrophorus luminosus</name>
    <dbReference type="NCBI Taxonomy" id="2038154"/>
    <lineage>
        <taxon>Eukaryota</taxon>
        <taxon>Metazoa</taxon>
        <taxon>Ecdysozoa</taxon>
        <taxon>Arthropoda</taxon>
        <taxon>Hexapoda</taxon>
        <taxon>Insecta</taxon>
        <taxon>Pterygota</taxon>
        <taxon>Neoptera</taxon>
        <taxon>Endopterygota</taxon>
        <taxon>Coleoptera</taxon>
        <taxon>Polyphaga</taxon>
        <taxon>Elateriformia</taxon>
        <taxon>Elateroidea</taxon>
        <taxon>Elateridae</taxon>
        <taxon>Agrypninae</taxon>
        <taxon>Pyrophorini</taxon>
        <taxon>Ignelater</taxon>
    </lineage>
</organism>
<dbReference type="Proteomes" id="UP000801492">
    <property type="component" value="Unassembled WGS sequence"/>
</dbReference>
<evidence type="ECO:0000313" key="10">
    <source>
        <dbReference type="Proteomes" id="UP000801492"/>
    </source>
</evidence>
<keyword evidence="3" id="KW-1003">Cell membrane</keyword>
<feature type="transmembrane region" description="Helical" evidence="8">
    <location>
        <begin position="69"/>
        <end position="93"/>
    </location>
</feature>
<gene>
    <name evidence="9" type="ORF">ILUMI_09438</name>
</gene>
<evidence type="ECO:0000256" key="5">
    <source>
        <dbReference type="ARBA" id="ARBA00022989"/>
    </source>
</evidence>
<dbReference type="GO" id="GO:0050916">
    <property type="term" value="P:sensory perception of sweet taste"/>
    <property type="evidence" value="ECO:0007669"/>
    <property type="project" value="UniProtKB-ARBA"/>
</dbReference>
<keyword evidence="6 8" id="KW-0472">Membrane</keyword>
<evidence type="ECO:0000313" key="9">
    <source>
        <dbReference type="EMBL" id="KAF2896731.1"/>
    </source>
</evidence>
<accession>A0A8K0GF19</accession>
<keyword evidence="4 8" id="KW-0812">Transmembrane</keyword>
<dbReference type="GO" id="GO:0008527">
    <property type="term" value="F:taste receptor activity"/>
    <property type="evidence" value="ECO:0007669"/>
    <property type="project" value="InterPro"/>
</dbReference>
<evidence type="ECO:0000256" key="7">
    <source>
        <dbReference type="ARBA" id="ARBA00023170"/>
    </source>
</evidence>
<evidence type="ECO:0000256" key="2">
    <source>
        <dbReference type="ARBA" id="ARBA00005327"/>
    </source>
</evidence>
<keyword evidence="10" id="KW-1185">Reference proteome</keyword>
<evidence type="ECO:0000256" key="6">
    <source>
        <dbReference type="ARBA" id="ARBA00023136"/>
    </source>
</evidence>
<name>A0A8K0GF19_IGNLU</name>
<comment type="similarity">
    <text evidence="2">Belongs to the insect chemoreceptor superfamily. Gustatory receptor (GR) family. Gr5a subfamily.</text>
</comment>
<evidence type="ECO:0000256" key="8">
    <source>
        <dbReference type="SAM" id="Phobius"/>
    </source>
</evidence>
<feature type="transmembrane region" description="Helical" evidence="8">
    <location>
        <begin position="148"/>
        <end position="170"/>
    </location>
</feature>
<evidence type="ECO:0000256" key="3">
    <source>
        <dbReference type="ARBA" id="ARBA00022475"/>
    </source>
</evidence>
<reference evidence="9" key="1">
    <citation type="submission" date="2019-08" db="EMBL/GenBank/DDBJ databases">
        <title>The genome of the North American firefly Photinus pyralis.</title>
        <authorList>
            <consortium name="Photinus pyralis genome working group"/>
            <person name="Fallon T.R."/>
            <person name="Sander Lower S.E."/>
            <person name="Weng J.-K."/>
        </authorList>
    </citation>
    <scope>NUCLEOTIDE SEQUENCE</scope>
    <source>
        <strain evidence="9">TRF0915ILg1</strain>
        <tissue evidence="9">Whole body</tissue>
    </source>
</reference>
<comment type="caution">
    <text evidence="9">The sequence shown here is derived from an EMBL/GenBank/DDBJ whole genome shotgun (WGS) entry which is preliminary data.</text>
</comment>
<dbReference type="PANTHER" id="PTHR21421:SF29">
    <property type="entry name" value="GUSTATORY RECEPTOR 5A FOR TREHALOSE-RELATED"/>
    <property type="match status" value="1"/>
</dbReference>
<dbReference type="Pfam" id="PF06151">
    <property type="entry name" value="Trehalose_recp"/>
    <property type="match status" value="1"/>
</dbReference>
<comment type="subcellular location">
    <subcellularLocation>
        <location evidence="1">Cell membrane</location>
        <topology evidence="1">Multi-pass membrane protein</topology>
    </subcellularLocation>
</comment>
<protein>
    <submittedName>
        <fullName evidence="9">Uncharacterized protein</fullName>
    </submittedName>
</protein>
<dbReference type="GO" id="GO:0005886">
    <property type="term" value="C:plasma membrane"/>
    <property type="evidence" value="ECO:0007669"/>
    <property type="project" value="UniProtKB-SubCell"/>
</dbReference>
<dbReference type="PANTHER" id="PTHR21421">
    <property type="entry name" value="GUSTATORY RECEPTOR"/>
    <property type="match status" value="1"/>
</dbReference>
<dbReference type="OrthoDB" id="5800391at2759"/>
<dbReference type="EMBL" id="VTPC01004784">
    <property type="protein sequence ID" value="KAF2896731.1"/>
    <property type="molecule type" value="Genomic_DNA"/>
</dbReference>
<proteinExistence type="inferred from homology"/>
<keyword evidence="5 8" id="KW-1133">Transmembrane helix</keyword>
<dbReference type="InterPro" id="IPR009318">
    <property type="entry name" value="Gustatory_rcpt"/>
</dbReference>
<keyword evidence="7" id="KW-0675">Receptor</keyword>
<evidence type="ECO:0000256" key="1">
    <source>
        <dbReference type="ARBA" id="ARBA00004651"/>
    </source>
</evidence>
<dbReference type="AlphaFoldDB" id="A0A8K0GF19"/>
<evidence type="ECO:0000256" key="4">
    <source>
        <dbReference type="ARBA" id="ARBA00022692"/>
    </source>
</evidence>
<feature type="non-terminal residue" evidence="9">
    <location>
        <position position="1"/>
    </location>
</feature>
<sequence>MSGSKKIYVVDRKVQNELQKAITSKNRSIHRSLKWILILAQCFGQIPVQGIASPDARYLREMPNALEKVYFFLSFGLLILRTICVSIYGAWIYDESKEPLAILNSVSSETYNIEWVLFVAQCFAQMPVMGITEPDARYLKFTWKSWRVLYCVLNILGSGFLCVFYVYLAAVHGSDIYKASDIIFNLSTTTVTVLFLRLAMEWPELMRKWSAVESSMHKYGWPKYLHTRITIMSITVLGLAA</sequence>